<evidence type="ECO:0000256" key="3">
    <source>
        <dbReference type="SAM" id="SignalP"/>
    </source>
</evidence>
<organism evidence="4 5">
    <name type="scientific">Yoonia rosea</name>
    <dbReference type="NCBI Taxonomy" id="287098"/>
    <lineage>
        <taxon>Bacteria</taxon>
        <taxon>Pseudomonadati</taxon>
        <taxon>Pseudomonadota</taxon>
        <taxon>Alphaproteobacteria</taxon>
        <taxon>Rhodobacterales</taxon>
        <taxon>Paracoccaceae</taxon>
        <taxon>Yoonia</taxon>
    </lineage>
</organism>
<dbReference type="PANTHER" id="PTHR44858">
    <property type="entry name" value="TETRATRICOPEPTIDE REPEAT PROTEIN 6"/>
    <property type="match status" value="1"/>
</dbReference>
<dbReference type="RefSeq" id="WP_076659237.1">
    <property type="nucleotide sequence ID" value="NZ_FTPR01000001.1"/>
</dbReference>
<dbReference type="SUPFAM" id="SSF48452">
    <property type="entry name" value="TPR-like"/>
    <property type="match status" value="1"/>
</dbReference>
<accession>A0A1R3X0D8</accession>
<evidence type="ECO:0000313" key="4">
    <source>
        <dbReference type="EMBL" id="SIT84060.1"/>
    </source>
</evidence>
<dbReference type="Proteomes" id="UP000186997">
    <property type="component" value="Unassembled WGS sequence"/>
</dbReference>
<evidence type="ECO:0000313" key="5">
    <source>
        <dbReference type="Proteomes" id="UP000186997"/>
    </source>
</evidence>
<keyword evidence="2" id="KW-0802">TPR repeat</keyword>
<reference evidence="5" key="1">
    <citation type="submission" date="2017-01" db="EMBL/GenBank/DDBJ databases">
        <authorList>
            <person name="Varghese N."/>
            <person name="Submissions S."/>
        </authorList>
    </citation>
    <scope>NUCLEOTIDE SEQUENCE [LARGE SCALE GENOMIC DNA]</scope>
    <source>
        <strain evidence="5">DSM 29591</strain>
    </source>
</reference>
<keyword evidence="3" id="KW-0732">Signal</keyword>
<evidence type="ECO:0000256" key="1">
    <source>
        <dbReference type="ARBA" id="ARBA00022737"/>
    </source>
</evidence>
<dbReference type="Gene3D" id="1.25.40.10">
    <property type="entry name" value="Tetratricopeptide repeat domain"/>
    <property type="match status" value="1"/>
</dbReference>
<evidence type="ECO:0000256" key="2">
    <source>
        <dbReference type="ARBA" id="ARBA00022803"/>
    </source>
</evidence>
<dbReference type="AlphaFoldDB" id="A0A1R3X0D8"/>
<name>A0A1R3X0D8_9RHOB</name>
<proteinExistence type="predicted"/>
<gene>
    <name evidence="4" type="ORF">SAMN05421665_1783</name>
</gene>
<dbReference type="Pfam" id="PF14559">
    <property type="entry name" value="TPR_19"/>
    <property type="match status" value="1"/>
</dbReference>
<feature type="signal peptide" evidence="3">
    <location>
        <begin position="1"/>
        <end position="16"/>
    </location>
</feature>
<dbReference type="EMBL" id="FTPR01000001">
    <property type="protein sequence ID" value="SIT84060.1"/>
    <property type="molecule type" value="Genomic_DNA"/>
</dbReference>
<protein>
    <submittedName>
        <fullName evidence="4">Uncharacterized protein</fullName>
    </submittedName>
</protein>
<keyword evidence="5" id="KW-1185">Reference proteome</keyword>
<dbReference type="SMART" id="SM00028">
    <property type="entry name" value="TPR"/>
    <property type="match status" value="2"/>
</dbReference>
<sequence>MKWWIPFCLLAAPALAQTCPEAPDHSARMSEILSELGNAQTEMAGRALSNSLWELWTDAPDATAQAMLDEGMSRRGVSDFLGARTVFSRLIAYCPDYAEGYNQRAFASFLSEDYESALADLDRTLAIIPNHVGALSGKALTLIAMGRNEEGQAALRAAVALNPWLSERALLDPPLGTEL</sequence>
<keyword evidence="1" id="KW-0677">Repeat</keyword>
<dbReference type="InterPro" id="IPR019734">
    <property type="entry name" value="TPR_rpt"/>
</dbReference>
<dbReference type="PANTHER" id="PTHR44858:SF1">
    <property type="entry name" value="UDP-N-ACETYLGLUCOSAMINE--PEPTIDE N-ACETYLGLUCOSAMINYLTRANSFERASE SPINDLY-RELATED"/>
    <property type="match status" value="1"/>
</dbReference>
<feature type="chain" id="PRO_5010250893" evidence="3">
    <location>
        <begin position="17"/>
        <end position="179"/>
    </location>
</feature>
<dbReference type="STRING" id="287098.SAMN05421665_1783"/>
<dbReference type="OrthoDB" id="9815010at2"/>
<dbReference type="InterPro" id="IPR011990">
    <property type="entry name" value="TPR-like_helical_dom_sf"/>
</dbReference>
<dbReference type="InterPro" id="IPR050498">
    <property type="entry name" value="Ycf3"/>
</dbReference>